<dbReference type="EMBL" id="BAABFL010000048">
    <property type="protein sequence ID" value="GAA4648215.1"/>
    <property type="molecule type" value="Genomic_DNA"/>
</dbReference>
<gene>
    <name evidence="1" type="ORF">GCM10023116_04820</name>
</gene>
<accession>A0ABP8UZC7</accession>
<comment type="caution">
    <text evidence="1">The sequence shown here is derived from an EMBL/GenBank/DDBJ whole genome shotgun (WGS) entry which is preliminary data.</text>
</comment>
<protein>
    <submittedName>
        <fullName evidence="1">Uncharacterized protein</fullName>
    </submittedName>
</protein>
<proteinExistence type="predicted"/>
<organism evidence="1 2">
    <name type="scientific">Kistimonas scapharcae</name>
    <dbReference type="NCBI Taxonomy" id="1036133"/>
    <lineage>
        <taxon>Bacteria</taxon>
        <taxon>Pseudomonadati</taxon>
        <taxon>Pseudomonadota</taxon>
        <taxon>Gammaproteobacteria</taxon>
        <taxon>Oceanospirillales</taxon>
        <taxon>Endozoicomonadaceae</taxon>
        <taxon>Kistimonas</taxon>
    </lineage>
</organism>
<name>A0ABP8UZC7_9GAMM</name>
<reference evidence="2" key="1">
    <citation type="journal article" date="2019" name="Int. J. Syst. Evol. Microbiol.">
        <title>The Global Catalogue of Microorganisms (GCM) 10K type strain sequencing project: providing services to taxonomists for standard genome sequencing and annotation.</title>
        <authorList>
            <consortium name="The Broad Institute Genomics Platform"/>
            <consortium name="The Broad Institute Genome Sequencing Center for Infectious Disease"/>
            <person name="Wu L."/>
            <person name="Ma J."/>
        </authorList>
    </citation>
    <scope>NUCLEOTIDE SEQUENCE [LARGE SCALE GENOMIC DNA]</scope>
    <source>
        <strain evidence="2">JCM 17805</strain>
    </source>
</reference>
<sequence>MPIRSSREREDVRIIGWWWGEPFPESDGVVDIEHVSEHCQTITGNASPWCVTRQFVSVPAA</sequence>
<dbReference type="Proteomes" id="UP001500604">
    <property type="component" value="Unassembled WGS sequence"/>
</dbReference>
<keyword evidence="2" id="KW-1185">Reference proteome</keyword>
<evidence type="ECO:0000313" key="1">
    <source>
        <dbReference type="EMBL" id="GAA4648215.1"/>
    </source>
</evidence>
<evidence type="ECO:0000313" key="2">
    <source>
        <dbReference type="Proteomes" id="UP001500604"/>
    </source>
</evidence>